<accession>A0A7V8GNV7</accession>
<dbReference type="InterPro" id="IPR036709">
    <property type="entry name" value="Autotransporte_beta_dom_sf"/>
</dbReference>
<evidence type="ECO:0000256" key="5">
    <source>
        <dbReference type="SAM" id="SignalP"/>
    </source>
</evidence>
<dbReference type="InterPro" id="IPR017186">
    <property type="entry name" value="Lipase_autotranspt_EstA"/>
</dbReference>
<evidence type="ECO:0000256" key="3">
    <source>
        <dbReference type="ARBA" id="ARBA00022801"/>
    </source>
</evidence>
<dbReference type="PANTHER" id="PTHR45648:SF22">
    <property type="entry name" value="GDSL LIPASE_ACYLHYDROLASE FAMILY PROTEIN (AFU_ORTHOLOGUE AFUA_4G14700)"/>
    <property type="match status" value="1"/>
</dbReference>
<name>A0A7V8GNV7_9GAMM</name>
<dbReference type="GO" id="GO:0016788">
    <property type="term" value="F:hydrolase activity, acting on ester bonds"/>
    <property type="evidence" value="ECO:0007669"/>
    <property type="project" value="InterPro"/>
</dbReference>
<feature type="chain" id="PRO_5031019312" evidence="5">
    <location>
        <begin position="25"/>
        <end position="599"/>
    </location>
</feature>
<dbReference type="PIRSF" id="PIRSF037375">
    <property type="entry name" value="Autotrns_EstA"/>
    <property type="match status" value="1"/>
</dbReference>
<evidence type="ECO:0000259" key="6">
    <source>
        <dbReference type="PROSITE" id="PS51208"/>
    </source>
</evidence>
<evidence type="ECO:0000256" key="2">
    <source>
        <dbReference type="ARBA" id="ARBA00022729"/>
    </source>
</evidence>
<sequence length="599" mass="62032">MSFPRPIRSALAAALALACAPALAGEYAGTVFFGDSLTDAGHFKDQLPAPLQPIAGKFTTNPGLVWAEHVADYYGGDGRTDNQGGDNYAQGGSRVAVANGVAESTVSQAARYLAANGGKADPDVLYTVWTGANDIFAIAGAGAPVQETLATAVGGVVQIVGSLEAAGARYVLVPSMPDMGITPDAAAAGPLAQAALTQLASGYNDAMYGALAQAGHRVIPLDTFNMLREVLASPAAYGLRNVTETACLPPGGSSLACYPAAYVAPDAADTYLFADGAHPTGAVHAFLADYAVSVLEGPRLVSVVPHSATVIGRSRADQVAGHILARPEAEGLRWWGGLRADNQRYGHADLYDGVAPAGLFGIDWSDGRGLVAGTFVGHGRLDADFGLGRGDFTQTESTLGGFVGWYGERAWVNAQASYTRLDVEVNREVAMGPAVRRHAGDTDGRNTAFGVSGGYAFGEGAVRHGPVAALLWQQVELDGWRESNLSSSALAYPELSLDSLVGSLGWQASYDAGAFVPYARATWDHEFEDAPAQARARLQTLPDLEYAVPGLDIDGDYGTLVLGARFGLFGLAADLGARTTVGRKGGSDNGVFLSLSGGF</sequence>
<dbReference type="CDD" id="cd01847">
    <property type="entry name" value="Triacylglycerol_lipase_like"/>
    <property type="match status" value="1"/>
</dbReference>
<dbReference type="InterPro" id="IPR005546">
    <property type="entry name" value="Autotransporte_beta"/>
</dbReference>
<feature type="signal peptide" evidence="5">
    <location>
        <begin position="1"/>
        <end position="24"/>
    </location>
</feature>
<dbReference type="PANTHER" id="PTHR45648">
    <property type="entry name" value="GDSL LIPASE/ACYLHYDROLASE FAMILY PROTEIN (AFU_ORTHOLOGUE AFUA_4G14700)"/>
    <property type="match status" value="1"/>
</dbReference>
<comment type="caution">
    <text evidence="7">The sequence shown here is derived from an EMBL/GenBank/DDBJ whole genome shotgun (WGS) entry which is preliminary data.</text>
</comment>
<dbReference type="Pfam" id="PF00657">
    <property type="entry name" value="Lipase_GDSL"/>
    <property type="match status" value="1"/>
</dbReference>
<dbReference type="Pfam" id="PF03797">
    <property type="entry name" value="Autotransporter"/>
    <property type="match status" value="1"/>
</dbReference>
<dbReference type="InterPro" id="IPR036514">
    <property type="entry name" value="SGNH_hydro_sf"/>
</dbReference>
<dbReference type="Gene3D" id="2.40.128.130">
    <property type="entry name" value="Autotransporter beta-domain"/>
    <property type="match status" value="1"/>
</dbReference>
<feature type="active site" description="Nucleophile" evidence="4">
    <location>
        <position position="36"/>
    </location>
</feature>
<dbReference type="SMART" id="SM00869">
    <property type="entry name" value="Autotransporter"/>
    <property type="match status" value="1"/>
</dbReference>
<dbReference type="PROSITE" id="PS51257">
    <property type="entry name" value="PROKAR_LIPOPROTEIN"/>
    <property type="match status" value="1"/>
</dbReference>
<comment type="similarity">
    <text evidence="1">Belongs to the 'GDSL' lipolytic enzyme family.</text>
</comment>
<dbReference type="RefSeq" id="WP_162310368.1">
    <property type="nucleotide sequence ID" value="NZ_JACHGU010000005.1"/>
</dbReference>
<dbReference type="InterPro" id="IPR051058">
    <property type="entry name" value="GDSL_Est/Lipase"/>
</dbReference>
<keyword evidence="8" id="KW-1185">Reference proteome</keyword>
<evidence type="ECO:0000313" key="7">
    <source>
        <dbReference type="EMBL" id="KAF1687350.1"/>
    </source>
</evidence>
<feature type="domain" description="Autotransporter" evidence="6">
    <location>
        <begin position="327"/>
        <end position="599"/>
    </location>
</feature>
<dbReference type="InterPro" id="IPR001087">
    <property type="entry name" value="GDSL"/>
</dbReference>
<evidence type="ECO:0000313" key="8">
    <source>
        <dbReference type="Proteomes" id="UP000462066"/>
    </source>
</evidence>
<keyword evidence="3" id="KW-0378">Hydrolase</keyword>
<organism evidence="7 8">
    <name type="scientific">Pseudoxanthomonas broegbernensis</name>
    <dbReference type="NCBI Taxonomy" id="83619"/>
    <lineage>
        <taxon>Bacteria</taxon>
        <taxon>Pseudomonadati</taxon>
        <taxon>Pseudomonadota</taxon>
        <taxon>Gammaproteobacteria</taxon>
        <taxon>Lysobacterales</taxon>
        <taxon>Lysobacteraceae</taxon>
        <taxon>Pseudoxanthomonas</taxon>
    </lineage>
</organism>
<feature type="active site" evidence="4">
    <location>
        <position position="275"/>
    </location>
</feature>
<dbReference type="Gene3D" id="3.40.50.1110">
    <property type="entry name" value="SGNH hydrolase"/>
    <property type="match status" value="1"/>
</dbReference>
<dbReference type="EMBL" id="MWIP01000003">
    <property type="protein sequence ID" value="KAF1687350.1"/>
    <property type="molecule type" value="Genomic_DNA"/>
</dbReference>
<reference evidence="7 8" key="1">
    <citation type="submission" date="2017-10" db="EMBL/GenBank/DDBJ databases">
        <title>Whole genome sequencing of Pseudoxanthomonas broegbernensis DSM 12573(T).</title>
        <authorList>
            <person name="Kumar S."/>
            <person name="Bansal K."/>
            <person name="Kaur A."/>
            <person name="Patil P."/>
            <person name="Sharma S."/>
            <person name="Patil P.B."/>
        </authorList>
    </citation>
    <scope>NUCLEOTIDE SEQUENCE [LARGE SCALE GENOMIC DNA]</scope>
    <source>
        <strain evidence="7 8">DSM 12573</strain>
    </source>
</reference>
<keyword evidence="2 5" id="KW-0732">Signal</keyword>
<proteinExistence type="inferred from homology"/>
<dbReference type="SUPFAM" id="SSF52266">
    <property type="entry name" value="SGNH hydrolase"/>
    <property type="match status" value="1"/>
</dbReference>
<dbReference type="SUPFAM" id="SSF103515">
    <property type="entry name" value="Autotransporter"/>
    <property type="match status" value="1"/>
</dbReference>
<dbReference type="Proteomes" id="UP000462066">
    <property type="component" value="Unassembled WGS sequence"/>
</dbReference>
<evidence type="ECO:0000256" key="1">
    <source>
        <dbReference type="ARBA" id="ARBA00008668"/>
    </source>
</evidence>
<dbReference type="AlphaFoldDB" id="A0A7V8GNV7"/>
<feature type="active site" evidence="4">
    <location>
        <position position="278"/>
    </location>
</feature>
<protein>
    <submittedName>
        <fullName evidence="7">Autotransporter domain-containing esterase</fullName>
    </submittedName>
</protein>
<evidence type="ECO:0000256" key="4">
    <source>
        <dbReference type="PIRSR" id="PIRSR037375-1"/>
    </source>
</evidence>
<dbReference type="PROSITE" id="PS51208">
    <property type="entry name" value="AUTOTRANSPORTER"/>
    <property type="match status" value="1"/>
</dbReference>
<gene>
    <name evidence="7" type="ORF">B1992_05075</name>
</gene>